<dbReference type="SUPFAM" id="SSF55729">
    <property type="entry name" value="Acyl-CoA N-acyltransferases (Nat)"/>
    <property type="match status" value="1"/>
</dbReference>
<gene>
    <name evidence="5" type="ORF">RDWZM_008757</name>
</gene>
<keyword evidence="6" id="KW-1185">Reference proteome</keyword>
<name>A0A9Q0RKN3_BLOTA</name>
<sequence length="212" mass="24730">MLQNSSICVSTTLKRRQIWASSVILVPYSKHHVPKYNQWMQNEELQYLTGSEPLNLDDEYQMLQSWTEDTNKCTFIVLDRSQYISLENLSNEEREIISMIGDVNFYIVDNEIAEAEIEIMIAEPLARGKGFGREAVLAMMHFGYEIVKIQKFVAKIKMSNVKSQRLFSKHFGFLEVSRSNIFEEITYESDLTKDSRLGQLFAENFIEFKLLD</sequence>
<proteinExistence type="inferred from homology"/>
<organism evidence="5 6">
    <name type="scientific">Blomia tropicalis</name>
    <name type="common">Mite</name>
    <dbReference type="NCBI Taxonomy" id="40697"/>
    <lineage>
        <taxon>Eukaryota</taxon>
        <taxon>Metazoa</taxon>
        <taxon>Ecdysozoa</taxon>
        <taxon>Arthropoda</taxon>
        <taxon>Chelicerata</taxon>
        <taxon>Arachnida</taxon>
        <taxon>Acari</taxon>
        <taxon>Acariformes</taxon>
        <taxon>Sarcoptiformes</taxon>
        <taxon>Astigmata</taxon>
        <taxon>Glycyphagoidea</taxon>
        <taxon>Echimyopodidae</taxon>
        <taxon>Blomia</taxon>
    </lineage>
</organism>
<dbReference type="PANTHER" id="PTHR13256">
    <property type="entry name" value="N-ACETYLTRANSFERASE 9"/>
    <property type="match status" value="1"/>
</dbReference>
<dbReference type="InterPro" id="IPR000182">
    <property type="entry name" value="GNAT_dom"/>
</dbReference>
<dbReference type="InterPro" id="IPR039135">
    <property type="entry name" value="NAT9-like"/>
</dbReference>
<evidence type="ECO:0000259" key="4">
    <source>
        <dbReference type="Pfam" id="PF13302"/>
    </source>
</evidence>
<feature type="domain" description="N-acetyltransferase" evidence="4">
    <location>
        <begin position="23"/>
        <end position="169"/>
    </location>
</feature>
<accession>A0A9Q0RKN3</accession>
<dbReference type="Pfam" id="PF13302">
    <property type="entry name" value="Acetyltransf_3"/>
    <property type="match status" value="1"/>
</dbReference>
<keyword evidence="2" id="KW-0808">Transferase</keyword>
<dbReference type="OrthoDB" id="5043642at2759"/>
<keyword evidence="3" id="KW-0012">Acyltransferase</keyword>
<evidence type="ECO:0000256" key="2">
    <source>
        <dbReference type="ARBA" id="ARBA00022679"/>
    </source>
</evidence>
<evidence type="ECO:0000256" key="1">
    <source>
        <dbReference type="ARBA" id="ARBA00009342"/>
    </source>
</evidence>
<protein>
    <recommendedName>
        <fullName evidence="4">N-acetyltransferase domain-containing protein</fullName>
    </recommendedName>
</protein>
<evidence type="ECO:0000313" key="6">
    <source>
        <dbReference type="Proteomes" id="UP001142055"/>
    </source>
</evidence>
<evidence type="ECO:0000313" key="5">
    <source>
        <dbReference type="EMBL" id="KAJ6217600.1"/>
    </source>
</evidence>
<dbReference type="EMBL" id="JAPWDV010000003">
    <property type="protein sequence ID" value="KAJ6217600.1"/>
    <property type="molecule type" value="Genomic_DNA"/>
</dbReference>
<comment type="caution">
    <text evidence="5">The sequence shown here is derived from an EMBL/GenBank/DDBJ whole genome shotgun (WGS) entry which is preliminary data.</text>
</comment>
<evidence type="ECO:0000256" key="3">
    <source>
        <dbReference type="ARBA" id="ARBA00023315"/>
    </source>
</evidence>
<dbReference type="InterPro" id="IPR016181">
    <property type="entry name" value="Acyl_CoA_acyltransferase"/>
</dbReference>
<dbReference type="Proteomes" id="UP001142055">
    <property type="component" value="Chromosome 3"/>
</dbReference>
<dbReference type="GO" id="GO:0008080">
    <property type="term" value="F:N-acetyltransferase activity"/>
    <property type="evidence" value="ECO:0007669"/>
    <property type="project" value="InterPro"/>
</dbReference>
<dbReference type="AlphaFoldDB" id="A0A9Q0RKN3"/>
<reference evidence="5" key="1">
    <citation type="submission" date="2022-12" db="EMBL/GenBank/DDBJ databases">
        <title>Genome assemblies of Blomia tropicalis.</title>
        <authorList>
            <person name="Cui Y."/>
        </authorList>
    </citation>
    <scope>NUCLEOTIDE SEQUENCE</scope>
    <source>
        <tissue evidence="5">Adult mites</tissue>
    </source>
</reference>
<dbReference type="PANTHER" id="PTHR13256:SF16">
    <property type="entry name" value="ALPHA_BETA-TUBULIN-N-ACETYLTRANSFERASE 9"/>
    <property type="match status" value="1"/>
</dbReference>
<dbReference type="Gene3D" id="3.40.630.30">
    <property type="match status" value="1"/>
</dbReference>
<comment type="similarity">
    <text evidence="1">Belongs to the acetyltransferase family. GNAT subfamily.</text>
</comment>
<dbReference type="OMA" id="WHVPRYH"/>